<dbReference type="Proteomes" id="UP000242715">
    <property type="component" value="Unassembled WGS sequence"/>
</dbReference>
<evidence type="ECO:0000256" key="1">
    <source>
        <dbReference type="ARBA" id="ARBA00010838"/>
    </source>
</evidence>
<proteinExistence type="inferred from homology"/>
<gene>
    <name evidence="2" type="ORF">TSUD_162230</name>
</gene>
<name>A0A2Z6MRZ5_TRISU</name>
<evidence type="ECO:0008006" key="4">
    <source>
        <dbReference type="Google" id="ProtNLM"/>
    </source>
</evidence>
<dbReference type="Gene3D" id="3.20.20.80">
    <property type="entry name" value="Glycosidases"/>
    <property type="match status" value="1"/>
</dbReference>
<evidence type="ECO:0000313" key="3">
    <source>
        <dbReference type="Proteomes" id="UP000242715"/>
    </source>
</evidence>
<dbReference type="GO" id="GO:0004553">
    <property type="term" value="F:hydrolase activity, hydrolyzing O-glycosyl compounds"/>
    <property type="evidence" value="ECO:0007669"/>
    <property type="project" value="InterPro"/>
</dbReference>
<dbReference type="GO" id="GO:0005975">
    <property type="term" value="P:carbohydrate metabolic process"/>
    <property type="evidence" value="ECO:0007669"/>
    <property type="project" value="InterPro"/>
</dbReference>
<dbReference type="InterPro" id="IPR017853">
    <property type="entry name" value="GH"/>
</dbReference>
<sequence length="76" mass="8728">MFFLVIELTTNDTSPFEVPITPWMLQGVLDSVKKDYGNIPIYIHENGQQTFSNSSLDDWSRVKYLHEYIGSMANAL</sequence>
<organism evidence="2 3">
    <name type="scientific">Trifolium subterraneum</name>
    <name type="common">Subterranean clover</name>
    <dbReference type="NCBI Taxonomy" id="3900"/>
    <lineage>
        <taxon>Eukaryota</taxon>
        <taxon>Viridiplantae</taxon>
        <taxon>Streptophyta</taxon>
        <taxon>Embryophyta</taxon>
        <taxon>Tracheophyta</taxon>
        <taxon>Spermatophyta</taxon>
        <taxon>Magnoliopsida</taxon>
        <taxon>eudicotyledons</taxon>
        <taxon>Gunneridae</taxon>
        <taxon>Pentapetalae</taxon>
        <taxon>rosids</taxon>
        <taxon>fabids</taxon>
        <taxon>Fabales</taxon>
        <taxon>Fabaceae</taxon>
        <taxon>Papilionoideae</taxon>
        <taxon>50 kb inversion clade</taxon>
        <taxon>NPAAA clade</taxon>
        <taxon>Hologalegina</taxon>
        <taxon>IRL clade</taxon>
        <taxon>Trifolieae</taxon>
        <taxon>Trifolium</taxon>
    </lineage>
</organism>
<reference evidence="3" key="1">
    <citation type="journal article" date="2017" name="Front. Plant Sci.">
        <title>Climate Clever Clovers: New Paradigm to Reduce the Environmental Footprint of Ruminants by Breeding Low Methanogenic Forages Utilizing Haplotype Variation.</title>
        <authorList>
            <person name="Kaur P."/>
            <person name="Appels R."/>
            <person name="Bayer P.E."/>
            <person name="Keeble-Gagnere G."/>
            <person name="Wang J."/>
            <person name="Hirakawa H."/>
            <person name="Shirasawa K."/>
            <person name="Vercoe P."/>
            <person name="Stefanova K."/>
            <person name="Durmic Z."/>
            <person name="Nichols P."/>
            <person name="Revell C."/>
            <person name="Isobe S.N."/>
            <person name="Edwards D."/>
            <person name="Erskine W."/>
        </authorList>
    </citation>
    <scope>NUCLEOTIDE SEQUENCE [LARGE SCALE GENOMIC DNA]</scope>
    <source>
        <strain evidence="3">cv. Daliak</strain>
    </source>
</reference>
<comment type="similarity">
    <text evidence="1">Belongs to the glycosyl hydrolase 1 family.</text>
</comment>
<dbReference type="OrthoDB" id="65569at2759"/>
<evidence type="ECO:0000313" key="2">
    <source>
        <dbReference type="EMBL" id="GAU35118.1"/>
    </source>
</evidence>
<dbReference type="AlphaFoldDB" id="A0A2Z6MRZ5"/>
<dbReference type="Pfam" id="PF00232">
    <property type="entry name" value="Glyco_hydro_1"/>
    <property type="match status" value="1"/>
</dbReference>
<dbReference type="SUPFAM" id="SSF51445">
    <property type="entry name" value="(Trans)glycosidases"/>
    <property type="match status" value="1"/>
</dbReference>
<accession>A0A2Z6MRZ5</accession>
<keyword evidence="3" id="KW-1185">Reference proteome</keyword>
<dbReference type="EMBL" id="DF973576">
    <property type="protein sequence ID" value="GAU35118.1"/>
    <property type="molecule type" value="Genomic_DNA"/>
</dbReference>
<protein>
    <recommendedName>
        <fullName evidence="4">Beta-glucosidase</fullName>
    </recommendedName>
</protein>
<dbReference type="InterPro" id="IPR001360">
    <property type="entry name" value="Glyco_hydro_1"/>
</dbReference>
<feature type="non-terminal residue" evidence="2">
    <location>
        <position position="76"/>
    </location>
</feature>